<dbReference type="FunFam" id="2.60.40.10:FF:000062">
    <property type="entry name" value="Myosin-binding protein C, slow type"/>
    <property type="match status" value="1"/>
</dbReference>
<dbReference type="SMART" id="SM00408">
    <property type="entry name" value="IGc2"/>
    <property type="match status" value="4"/>
</dbReference>
<keyword evidence="4" id="KW-0514">Muscle protein</keyword>
<dbReference type="PANTHER" id="PTHR13817:SF17">
    <property type="entry name" value="MYOSIN-BINDING PROTEIN C, FAST-TYPE"/>
    <property type="match status" value="1"/>
</dbReference>
<feature type="domain" description="Ig-like" evidence="12">
    <location>
        <begin position="972"/>
        <end position="1060"/>
    </location>
</feature>
<dbReference type="InterPro" id="IPR003961">
    <property type="entry name" value="FN3_dom"/>
</dbReference>
<name>A0A8J6AL73_GALPY</name>
<feature type="region of interest" description="Disordered" evidence="11">
    <location>
        <begin position="1284"/>
        <end position="1345"/>
    </location>
</feature>
<dbReference type="GO" id="GO:0007155">
    <property type="term" value="P:cell adhesion"/>
    <property type="evidence" value="ECO:0007669"/>
    <property type="project" value="UniProtKB-KW"/>
</dbReference>
<keyword evidence="15" id="KW-1185">Reference proteome</keyword>
<keyword evidence="6" id="KW-0393">Immunoglobulin domain</keyword>
<evidence type="ECO:0000256" key="2">
    <source>
        <dbReference type="ARBA" id="ARBA00022737"/>
    </source>
</evidence>
<dbReference type="FunFam" id="2.60.40.10:FF:000060">
    <property type="entry name" value="Myosin-binding protein C, slow type"/>
    <property type="match status" value="1"/>
</dbReference>
<feature type="domain" description="Ig-like" evidence="12">
    <location>
        <begin position="520"/>
        <end position="592"/>
    </location>
</feature>
<evidence type="ECO:0000259" key="12">
    <source>
        <dbReference type="PROSITE" id="PS50835"/>
    </source>
</evidence>
<dbReference type="InterPro" id="IPR007110">
    <property type="entry name" value="Ig-like_dom"/>
</dbReference>
<dbReference type="EMBL" id="JAGFMF010011469">
    <property type="protein sequence ID" value="KAG8521461.1"/>
    <property type="molecule type" value="Genomic_DNA"/>
</dbReference>
<feature type="region of interest" description="Disordered" evidence="11">
    <location>
        <begin position="110"/>
        <end position="135"/>
    </location>
</feature>
<feature type="domain" description="Fibronectin type-III" evidence="13">
    <location>
        <begin position="724"/>
        <end position="820"/>
    </location>
</feature>
<comment type="caution">
    <text evidence="14">The sequence shown here is derived from an EMBL/GenBank/DDBJ whole genome shotgun (WGS) entry which is preliminary data.</text>
</comment>
<dbReference type="InterPro" id="IPR013098">
    <property type="entry name" value="Ig_I-set"/>
</dbReference>
<dbReference type="GO" id="GO:0031430">
    <property type="term" value="C:M band"/>
    <property type="evidence" value="ECO:0007669"/>
    <property type="project" value="TreeGrafter"/>
</dbReference>
<feature type="domain" description="Ig-like" evidence="12">
    <location>
        <begin position="622"/>
        <end position="712"/>
    </location>
</feature>
<feature type="compositionally biased region" description="Basic and acidic residues" evidence="11">
    <location>
        <begin position="30"/>
        <end position="48"/>
    </location>
</feature>
<dbReference type="InterPro" id="IPR040849">
    <property type="entry name" value="MyBP-C_THB"/>
</dbReference>
<dbReference type="Gene3D" id="2.60.40.10">
    <property type="entry name" value="Immunoglobulins"/>
    <property type="match status" value="10"/>
</dbReference>
<evidence type="ECO:0000259" key="13">
    <source>
        <dbReference type="PROSITE" id="PS50853"/>
    </source>
</evidence>
<feature type="domain" description="Fibronectin type-III" evidence="13">
    <location>
        <begin position="1069"/>
        <end position="1164"/>
    </location>
</feature>
<evidence type="ECO:0000256" key="1">
    <source>
        <dbReference type="ARBA" id="ARBA00022433"/>
    </source>
</evidence>
<dbReference type="PANTHER" id="PTHR13817">
    <property type="entry name" value="TITIN"/>
    <property type="match status" value="1"/>
</dbReference>
<dbReference type="InterPro" id="IPR003598">
    <property type="entry name" value="Ig_sub2"/>
</dbReference>
<dbReference type="CDD" id="cd05894">
    <property type="entry name" value="Ig_C5_MyBP-C"/>
    <property type="match status" value="1"/>
</dbReference>
<evidence type="ECO:0000256" key="3">
    <source>
        <dbReference type="ARBA" id="ARBA00022889"/>
    </source>
</evidence>
<feature type="region of interest" description="Disordered" evidence="11">
    <location>
        <begin position="26"/>
        <end position="67"/>
    </location>
</feature>
<organism evidence="14 15">
    <name type="scientific">Galemys pyrenaicus</name>
    <name type="common">Iberian desman</name>
    <name type="synonym">Pyrenean desman</name>
    <dbReference type="NCBI Taxonomy" id="202257"/>
    <lineage>
        <taxon>Eukaryota</taxon>
        <taxon>Metazoa</taxon>
        <taxon>Chordata</taxon>
        <taxon>Craniata</taxon>
        <taxon>Vertebrata</taxon>
        <taxon>Euteleostomi</taxon>
        <taxon>Mammalia</taxon>
        <taxon>Eutheria</taxon>
        <taxon>Laurasiatheria</taxon>
        <taxon>Eulipotyphla</taxon>
        <taxon>Talpidae</taxon>
        <taxon>Galemys</taxon>
    </lineage>
</organism>
<evidence type="ECO:0000256" key="10">
    <source>
        <dbReference type="ARBA" id="ARBA00076995"/>
    </source>
</evidence>
<sequence>GLRVEAGPGPLHLETRAVNICLTVAKKAPKGKDGAKPAPKEAAPKETPAEPPKGGNSGLKVKPDPSRRCRGIRAFPRSGQAAFSWSLTSEQRVTHWLWALSLAWPATLSRPPQPPNPVSRAEAPPEDQSPTVEEPTGIFLKRPESVSVETGKEAVIVAKINGKELPGKPTIKWFKGKWLELGSKSGARFTFKESHDSASNVYTVELSIGKVILGDRGDYRLEVKAKDTCDSCGFNIDVEAHREDTSGQSLESFKRSGEGKSEDAGELDFSGLLKKREVVEEEKKKKKDEDDLGIPPEIWELLKGAKKSEYEKIAFQYGITDLRGMLKRLKKTKVEVKKSAAFTKKLDPAYQVDRGNKVKLVVEISDPDLPLKWYKNGQEIKPSSKYVFENVGKKRILTINKCTLADDSAYEVAVKDEKCFTELFVKEPPVLIVKPLEDQQVFVGDRVEMVVEVSEEGAQVMMKDGVEMTREDSYKARYRFKKDGKRHILIYSDVALEDGGRFQVMTNGGQCEADLIVEEKQLEVLQGIADLTVKASDQAVFRCEVSDEKVTGKWYKNGVEVRPSKRITISHVGRVHKLVIDDVRPEDEGDYTFVPDGYALSLSAKLNFLEIKVEYVPKQEPPKIHLDCSGKTSENSIVVVAGNKLRLDVAITGEPPPVATWLKGDEVFSATEGRTHIEQRLETSSFVIESAERGDEGRYTIKVTNPAGEDVASIFLRVVDVPDPPENVRVTSVGEDWAILVWEPPKYDGGQPVTGYLVERKKKGSHRWMKLNFEVFTETTYEATRMIEGVLYEMRVFAVNAIGVSQPSINSQPFMPIAPTSAPQHLTVEDVTDTTTTLKWRPPDRIGAGGIDGYLVEYCLEGCECRFAGSAPTCWRPAAVLRTLPSTHCPPQRLPPWRCLQGGARAEPCCSFLAEDWLPANAEPVERCGFTVKNLPTGARIIFRVVGVNIAGRSEPATLAQPVTIREIVEQPKIRLPRHLRQTYIRRVGEHINLVIPFQGKPRPQVVWTKAGAPLDSSRVHVRTSDFDTVFFVRQAARSDSGEYTLSVQIENMKDEATVRIRVVEKAGPAENVMVKEVWGTNALVEWQPPKDNGNSEVTGYFIQKADKKTMEWFNVYEHNRPTHCTVSDLIVGNEYYFRVFSENICGLSDSPGVSKNTAKILKTGLTFKSLNYKEHDFRTPPQFLTPLPDRVVVAGYSAALNCAVRGHPKPKVVWMKNKMEIREDPKFLMTNHQGVLTLSIRRPSPFDSGTYSCRAINELGEALAECSLEVRGEGPRLFLTLSCPGPSPGPPGRRGGRPELPPVERQRPFCAQALSPGRWAPRGPLRPVASSCSEAPSRGIRQAKGTPEPVHWLIPFFLSPPVPQ</sequence>
<dbReference type="FunFam" id="2.60.40.10:FF:000326">
    <property type="entry name" value="Myosin-binding protein C, cardiac-type"/>
    <property type="match status" value="1"/>
</dbReference>
<dbReference type="Proteomes" id="UP000700334">
    <property type="component" value="Unassembled WGS sequence"/>
</dbReference>
<dbReference type="InterPro" id="IPR050964">
    <property type="entry name" value="Striated_Muscle_Regulatory"/>
</dbReference>
<dbReference type="GO" id="GO:0032982">
    <property type="term" value="C:myosin filament"/>
    <property type="evidence" value="ECO:0007669"/>
    <property type="project" value="UniProtKB-KW"/>
</dbReference>
<feature type="domain" description="Fibronectin type-III" evidence="13">
    <location>
        <begin position="822"/>
        <end position="925"/>
    </location>
</feature>
<dbReference type="GO" id="GO:0003779">
    <property type="term" value="F:actin binding"/>
    <property type="evidence" value="ECO:0007669"/>
    <property type="project" value="UniProtKB-KW"/>
</dbReference>
<evidence type="ECO:0000256" key="11">
    <source>
        <dbReference type="SAM" id="MobiDB-lite"/>
    </source>
</evidence>
<evidence type="ECO:0000256" key="4">
    <source>
        <dbReference type="ARBA" id="ARBA00023179"/>
    </source>
</evidence>
<evidence type="ECO:0000256" key="8">
    <source>
        <dbReference type="ARBA" id="ARBA00053486"/>
    </source>
</evidence>
<dbReference type="SMART" id="SM00409">
    <property type="entry name" value="IG"/>
    <property type="match status" value="7"/>
</dbReference>
<keyword evidence="1" id="KW-0787">Thick filament</keyword>
<dbReference type="Pfam" id="PF18362">
    <property type="entry name" value="THB"/>
    <property type="match status" value="1"/>
</dbReference>
<dbReference type="PROSITE" id="PS50835">
    <property type="entry name" value="IG_LIKE"/>
    <property type="match status" value="4"/>
</dbReference>
<comment type="similarity">
    <text evidence="7">Belongs to the immunoglobulin superfamily. MyBP family.</text>
</comment>
<feature type="non-terminal residue" evidence="14">
    <location>
        <position position="1"/>
    </location>
</feature>
<dbReference type="InterPro" id="IPR013783">
    <property type="entry name" value="Ig-like_fold"/>
</dbReference>
<keyword evidence="2" id="KW-0677">Repeat</keyword>
<feature type="domain" description="Ig-like" evidence="12">
    <location>
        <begin position="1182"/>
        <end position="1272"/>
    </location>
</feature>
<protein>
    <recommendedName>
        <fullName evidence="9">Myosin-binding protein C, fast-type</fullName>
    </recommendedName>
    <alternativeName>
        <fullName evidence="10">C-protein, skeletal muscle fast isoform</fullName>
    </alternativeName>
</protein>
<dbReference type="CDD" id="cd00096">
    <property type="entry name" value="Ig"/>
    <property type="match status" value="1"/>
</dbReference>
<dbReference type="CDD" id="cd00063">
    <property type="entry name" value="FN3"/>
    <property type="match status" value="3"/>
</dbReference>
<accession>A0A8J6AL73</accession>
<dbReference type="InterPro" id="IPR003599">
    <property type="entry name" value="Ig_sub"/>
</dbReference>
<dbReference type="FunFam" id="2.60.40.10:FF:000081">
    <property type="entry name" value="Myosin-binding protein C, slow type"/>
    <property type="match status" value="1"/>
</dbReference>
<gene>
    <name evidence="14" type="ORF">J0S82_017995</name>
</gene>
<dbReference type="CDD" id="cd05748">
    <property type="entry name" value="Ig_Titin_like"/>
    <property type="match status" value="1"/>
</dbReference>
<evidence type="ECO:0000256" key="9">
    <source>
        <dbReference type="ARBA" id="ARBA00069969"/>
    </source>
</evidence>
<dbReference type="Pfam" id="PF00041">
    <property type="entry name" value="fn3"/>
    <property type="match status" value="3"/>
</dbReference>
<evidence type="ECO:0000256" key="5">
    <source>
        <dbReference type="ARBA" id="ARBA00023203"/>
    </source>
</evidence>
<dbReference type="FunFam" id="2.60.40.10:FF:001216">
    <property type="entry name" value="Myosin binding protein C, fast type"/>
    <property type="match status" value="1"/>
</dbReference>
<evidence type="ECO:0000313" key="14">
    <source>
        <dbReference type="EMBL" id="KAG8521461.1"/>
    </source>
</evidence>
<comment type="function">
    <text evidence="8">Thick filament-associated protein located in the crossbridge region of vertebrate striated muscle a bands. In vitro it binds MHC, F-actin and native thin filaments, and modifies the activity of actin-activated myosin ATPase. It may modulate muscle contraction or may play a more structural role.</text>
</comment>
<keyword evidence="3" id="KW-0130">Cell adhesion</keyword>
<dbReference type="SUPFAM" id="SSF48726">
    <property type="entry name" value="Immunoglobulin"/>
    <property type="match status" value="7"/>
</dbReference>
<dbReference type="GO" id="GO:0045214">
    <property type="term" value="P:sarcomere organization"/>
    <property type="evidence" value="ECO:0007669"/>
    <property type="project" value="TreeGrafter"/>
</dbReference>
<evidence type="ECO:0000313" key="15">
    <source>
        <dbReference type="Proteomes" id="UP000700334"/>
    </source>
</evidence>
<keyword evidence="5" id="KW-0009">Actin-binding</keyword>
<dbReference type="FunFam" id="2.60.40.10:FF:000646">
    <property type="entry name" value="Myosin binding protein C, fast type"/>
    <property type="match status" value="1"/>
</dbReference>
<dbReference type="FunFam" id="2.60.40.10:FF:000070">
    <property type="entry name" value="Myosin-binding protein C, slow type"/>
    <property type="match status" value="1"/>
</dbReference>
<dbReference type="SMART" id="SM00060">
    <property type="entry name" value="FN3"/>
    <property type="match status" value="3"/>
</dbReference>
<dbReference type="FunFam" id="2.60.40.10:FF:000085">
    <property type="entry name" value="Myosin-binding protein C, slow type"/>
    <property type="match status" value="1"/>
</dbReference>
<dbReference type="PROSITE" id="PS50853">
    <property type="entry name" value="FN3"/>
    <property type="match status" value="3"/>
</dbReference>
<reference evidence="14" key="1">
    <citation type="journal article" date="2021" name="Evol. Appl.">
        <title>The genome of the Pyrenean desman and the effects of bottlenecks and inbreeding on the genomic landscape of an endangered species.</title>
        <authorList>
            <person name="Escoda L."/>
            <person name="Castresana J."/>
        </authorList>
    </citation>
    <scope>NUCLEOTIDE SEQUENCE</scope>
    <source>
        <strain evidence="14">IBE-C5619</strain>
    </source>
</reference>
<dbReference type="InterPro" id="IPR036116">
    <property type="entry name" value="FN3_sf"/>
</dbReference>
<evidence type="ECO:0000256" key="6">
    <source>
        <dbReference type="ARBA" id="ARBA00023319"/>
    </source>
</evidence>
<dbReference type="OrthoDB" id="6107607at2759"/>
<dbReference type="FunFam" id="2.60.40.10:FF:000031">
    <property type="entry name" value="Myosin-binding protein C, slow type"/>
    <property type="match status" value="1"/>
</dbReference>
<evidence type="ECO:0000256" key="7">
    <source>
        <dbReference type="ARBA" id="ARBA00038352"/>
    </source>
</evidence>
<dbReference type="InterPro" id="IPR036179">
    <property type="entry name" value="Ig-like_dom_sf"/>
</dbReference>
<proteinExistence type="inferred from homology"/>
<dbReference type="SUPFAM" id="SSF49265">
    <property type="entry name" value="Fibronectin type III"/>
    <property type="match status" value="2"/>
</dbReference>
<dbReference type="Pfam" id="PF07679">
    <property type="entry name" value="I-set"/>
    <property type="match status" value="5"/>
</dbReference>